<evidence type="ECO:0000256" key="6">
    <source>
        <dbReference type="ARBA" id="ARBA00023170"/>
    </source>
</evidence>
<feature type="domain" description="G-protein coupled receptors family 1 profile" evidence="11">
    <location>
        <begin position="39"/>
        <end position="280"/>
    </location>
</feature>
<feature type="region of interest" description="Disordered" evidence="9">
    <location>
        <begin position="284"/>
        <end position="304"/>
    </location>
</feature>
<dbReference type="GO" id="GO:0004930">
    <property type="term" value="F:G protein-coupled receptor activity"/>
    <property type="evidence" value="ECO:0007669"/>
    <property type="project" value="UniProtKB-KW"/>
</dbReference>
<name>A0AAE0SIS8_9BIVA</name>
<dbReference type="EMBL" id="JAEAOA010000551">
    <property type="protein sequence ID" value="KAK3592466.1"/>
    <property type="molecule type" value="Genomic_DNA"/>
</dbReference>
<feature type="transmembrane region" description="Helical" evidence="10">
    <location>
        <begin position="58"/>
        <end position="79"/>
    </location>
</feature>
<feature type="transmembrane region" description="Helical" evidence="10">
    <location>
        <begin position="137"/>
        <end position="160"/>
    </location>
</feature>
<evidence type="ECO:0000256" key="4">
    <source>
        <dbReference type="ARBA" id="ARBA00023040"/>
    </source>
</evidence>
<proteinExistence type="inferred from homology"/>
<comment type="caution">
    <text evidence="12">The sequence shown here is derived from an EMBL/GenBank/DDBJ whole genome shotgun (WGS) entry which is preliminary data.</text>
</comment>
<evidence type="ECO:0000256" key="1">
    <source>
        <dbReference type="ARBA" id="ARBA00004141"/>
    </source>
</evidence>
<reference evidence="12" key="1">
    <citation type="journal article" date="2021" name="Genome Biol. Evol.">
        <title>A High-Quality Reference Genome for a Parasitic Bivalve with Doubly Uniparental Inheritance (Bivalvia: Unionida).</title>
        <authorList>
            <person name="Smith C.H."/>
        </authorList>
    </citation>
    <scope>NUCLEOTIDE SEQUENCE</scope>
    <source>
        <strain evidence="12">CHS0354</strain>
    </source>
</reference>
<gene>
    <name evidence="12" type="ORF">CHS0354_008275</name>
</gene>
<evidence type="ECO:0000256" key="7">
    <source>
        <dbReference type="ARBA" id="ARBA00023224"/>
    </source>
</evidence>
<reference evidence="12" key="2">
    <citation type="journal article" date="2021" name="Genome Biol. Evol.">
        <title>Developing a high-quality reference genome for a parasitic bivalve with doubly uniparental inheritance (Bivalvia: Unionida).</title>
        <authorList>
            <person name="Smith C.H."/>
        </authorList>
    </citation>
    <scope>NUCLEOTIDE SEQUENCE</scope>
    <source>
        <strain evidence="12">CHS0354</strain>
        <tissue evidence="12">Mantle</tissue>
    </source>
</reference>
<evidence type="ECO:0000313" key="12">
    <source>
        <dbReference type="EMBL" id="KAK3592466.1"/>
    </source>
</evidence>
<comment type="subcellular location">
    <subcellularLocation>
        <location evidence="1">Membrane</location>
        <topology evidence="1">Multi-pass membrane protein</topology>
    </subcellularLocation>
</comment>
<dbReference type="Pfam" id="PF00001">
    <property type="entry name" value="7tm_1"/>
    <property type="match status" value="1"/>
</dbReference>
<feature type="region of interest" description="Disordered" evidence="9">
    <location>
        <begin position="391"/>
        <end position="411"/>
    </location>
</feature>
<organism evidence="12 13">
    <name type="scientific">Potamilus streckersoni</name>
    <dbReference type="NCBI Taxonomy" id="2493646"/>
    <lineage>
        <taxon>Eukaryota</taxon>
        <taxon>Metazoa</taxon>
        <taxon>Spiralia</taxon>
        <taxon>Lophotrochozoa</taxon>
        <taxon>Mollusca</taxon>
        <taxon>Bivalvia</taxon>
        <taxon>Autobranchia</taxon>
        <taxon>Heteroconchia</taxon>
        <taxon>Palaeoheterodonta</taxon>
        <taxon>Unionida</taxon>
        <taxon>Unionoidea</taxon>
        <taxon>Unionidae</taxon>
        <taxon>Ambleminae</taxon>
        <taxon>Lampsilini</taxon>
        <taxon>Potamilus</taxon>
    </lineage>
</organism>
<dbReference type="Proteomes" id="UP001195483">
    <property type="component" value="Unassembled WGS sequence"/>
</dbReference>
<keyword evidence="2 8" id="KW-0812">Transmembrane</keyword>
<evidence type="ECO:0000256" key="8">
    <source>
        <dbReference type="RuleBase" id="RU000688"/>
    </source>
</evidence>
<keyword evidence="3 10" id="KW-1133">Transmembrane helix</keyword>
<evidence type="ECO:0000256" key="9">
    <source>
        <dbReference type="SAM" id="MobiDB-lite"/>
    </source>
</evidence>
<dbReference type="PANTHER" id="PTHR24238">
    <property type="entry name" value="G-PROTEIN COUPLED RECEPTOR"/>
    <property type="match status" value="1"/>
</dbReference>
<dbReference type="CDD" id="cd00637">
    <property type="entry name" value="7tm_classA_rhodopsin-like"/>
    <property type="match status" value="1"/>
</dbReference>
<keyword evidence="7 8" id="KW-0807">Transducer</keyword>
<feature type="transmembrane region" description="Helical" evidence="10">
    <location>
        <begin position="22"/>
        <end position="46"/>
    </location>
</feature>
<sequence length="411" mass="46538">MGNLSHNSSLAEELNSDFVKAVLPVTVFVGIEACVGFFGNVLVLYVFSSKYHRCNFKYFVLCLASIDLTSCLTTIPGEIVTQSFWYTYRVPQICKAKSFFNIFTVCASALCLLLIAIDRYRKVCKPLGRQIKPKMAIFLSICTLVIAGIVATPVTFYWGVQHGNAIYKNSTVNVTSCETDEKYKSTEHPLIYSSTTAVIISIPMVVMAVLYFQIARKIRENMHTTHATRPIAADILDRNVTVPHVSEKENFKINNAGKTNEERIDDKRNDESLETSIIVVDEDCEDPKGYPDKRSENTLPNPAMKNTEVDKTIENNALDTLQAEKIVDNLFKLKDIKIEESEKVRSISTSSDDVHVNINYGKRKHSFEMIDIQTIDSTITISPRLHYRPLSRRHNQQQRHGLNETQHISDT</sequence>
<evidence type="ECO:0000256" key="2">
    <source>
        <dbReference type="ARBA" id="ARBA00022692"/>
    </source>
</evidence>
<dbReference type="PROSITE" id="PS00237">
    <property type="entry name" value="G_PROTEIN_RECEP_F1_1"/>
    <property type="match status" value="1"/>
</dbReference>
<feature type="compositionally biased region" description="Polar residues" evidence="9">
    <location>
        <begin position="398"/>
        <end position="411"/>
    </location>
</feature>
<reference evidence="12" key="3">
    <citation type="submission" date="2023-05" db="EMBL/GenBank/DDBJ databases">
        <authorList>
            <person name="Smith C.H."/>
        </authorList>
    </citation>
    <scope>NUCLEOTIDE SEQUENCE</scope>
    <source>
        <strain evidence="12">CHS0354</strain>
        <tissue evidence="12">Mantle</tissue>
    </source>
</reference>
<protein>
    <recommendedName>
        <fullName evidence="11">G-protein coupled receptors family 1 profile domain-containing protein</fullName>
    </recommendedName>
</protein>
<dbReference type="Gene3D" id="1.20.1070.10">
    <property type="entry name" value="Rhodopsin 7-helix transmembrane proteins"/>
    <property type="match status" value="1"/>
</dbReference>
<evidence type="ECO:0000256" key="10">
    <source>
        <dbReference type="SAM" id="Phobius"/>
    </source>
</evidence>
<dbReference type="PRINTS" id="PR00237">
    <property type="entry name" value="GPCRRHODOPSN"/>
</dbReference>
<evidence type="ECO:0000256" key="3">
    <source>
        <dbReference type="ARBA" id="ARBA00022989"/>
    </source>
</evidence>
<dbReference type="SUPFAM" id="SSF81321">
    <property type="entry name" value="Family A G protein-coupled receptor-like"/>
    <property type="match status" value="1"/>
</dbReference>
<accession>A0AAE0SIS8</accession>
<keyword evidence="4 8" id="KW-0297">G-protein coupled receptor</keyword>
<keyword evidence="6 8" id="KW-0675">Receptor</keyword>
<dbReference type="InterPro" id="IPR000276">
    <property type="entry name" value="GPCR_Rhodpsn"/>
</dbReference>
<evidence type="ECO:0000313" key="13">
    <source>
        <dbReference type="Proteomes" id="UP001195483"/>
    </source>
</evidence>
<keyword evidence="5 10" id="KW-0472">Membrane</keyword>
<comment type="similarity">
    <text evidence="8">Belongs to the G-protein coupled receptor 1 family.</text>
</comment>
<dbReference type="InterPro" id="IPR017452">
    <property type="entry name" value="GPCR_Rhodpsn_7TM"/>
</dbReference>
<keyword evidence="13" id="KW-1185">Reference proteome</keyword>
<feature type="transmembrane region" description="Helical" evidence="10">
    <location>
        <begin position="190"/>
        <end position="212"/>
    </location>
</feature>
<dbReference type="PANTHER" id="PTHR24238:SF47">
    <property type="entry name" value="ECDYSTEROIDS_DOPAMINE RECEPTOR-RELATED"/>
    <property type="match status" value="1"/>
</dbReference>
<dbReference type="PROSITE" id="PS50262">
    <property type="entry name" value="G_PROTEIN_RECEP_F1_2"/>
    <property type="match status" value="1"/>
</dbReference>
<feature type="transmembrane region" description="Helical" evidence="10">
    <location>
        <begin position="99"/>
        <end position="117"/>
    </location>
</feature>
<dbReference type="AlphaFoldDB" id="A0AAE0SIS8"/>
<evidence type="ECO:0000256" key="5">
    <source>
        <dbReference type="ARBA" id="ARBA00023136"/>
    </source>
</evidence>
<dbReference type="GO" id="GO:0016020">
    <property type="term" value="C:membrane"/>
    <property type="evidence" value="ECO:0007669"/>
    <property type="project" value="UniProtKB-SubCell"/>
</dbReference>
<feature type="compositionally biased region" description="Basic and acidic residues" evidence="9">
    <location>
        <begin position="286"/>
        <end position="296"/>
    </location>
</feature>
<evidence type="ECO:0000259" key="11">
    <source>
        <dbReference type="PROSITE" id="PS50262"/>
    </source>
</evidence>